<keyword evidence="1" id="KW-0472">Membrane</keyword>
<evidence type="ECO:0000313" key="4">
    <source>
        <dbReference type="Proteomes" id="UP000657592"/>
    </source>
</evidence>
<comment type="caution">
    <text evidence="3">The sequence shown here is derived from an EMBL/GenBank/DDBJ whole genome shotgun (WGS) entry which is preliminary data.</text>
</comment>
<name>A0A917IEW6_9MICO</name>
<feature type="domain" description="LysM" evidence="2">
    <location>
        <begin position="75"/>
        <end position="124"/>
    </location>
</feature>
<evidence type="ECO:0000259" key="2">
    <source>
        <dbReference type="PROSITE" id="PS51782"/>
    </source>
</evidence>
<dbReference type="EMBL" id="BMJY01000010">
    <property type="protein sequence ID" value="GGH46265.1"/>
    <property type="molecule type" value="Genomic_DNA"/>
</dbReference>
<dbReference type="InterPro" id="IPR018392">
    <property type="entry name" value="LysM"/>
</dbReference>
<evidence type="ECO:0000313" key="3">
    <source>
        <dbReference type="EMBL" id="GGH46265.1"/>
    </source>
</evidence>
<dbReference type="Proteomes" id="UP000657592">
    <property type="component" value="Unassembled WGS sequence"/>
</dbReference>
<keyword evidence="1" id="KW-0812">Transmembrane</keyword>
<proteinExistence type="predicted"/>
<sequence>MSTAISTVQDDAAGTTPAAAVGGARKTRLRLTRRGRRVLAGLVSVPVATALAFAIISGGTALASRDDGVPTGSFETVTVMAGESLWSIAEEMAPTEDPRDVVDAIIRLNQLPSASVAAGQRIAIPLQYSSAD</sequence>
<evidence type="ECO:0000256" key="1">
    <source>
        <dbReference type="SAM" id="Phobius"/>
    </source>
</evidence>
<dbReference type="PROSITE" id="PS51782">
    <property type="entry name" value="LYSM"/>
    <property type="match status" value="1"/>
</dbReference>
<dbReference type="AlphaFoldDB" id="A0A917IEW6"/>
<dbReference type="Gene3D" id="3.10.350.10">
    <property type="entry name" value="LysM domain"/>
    <property type="match status" value="1"/>
</dbReference>
<reference evidence="3" key="1">
    <citation type="journal article" date="2014" name="Int. J. Syst. Evol. Microbiol.">
        <title>Complete genome sequence of Corynebacterium casei LMG S-19264T (=DSM 44701T), isolated from a smear-ripened cheese.</title>
        <authorList>
            <consortium name="US DOE Joint Genome Institute (JGI-PGF)"/>
            <person name="Walter F."/>
            <person name="Albersmeier A."/>
            <person name="Kalinowski J."/>
            <person name="Ruckert C."/>
        </authorList>
    </citation>
    <scope>NUCLEOTIDE SEQUENCE</scope>
    <source>
        <strain evidence="3">CGMCC 1.15794</strain>
    </source>
</reference>
<dbReference type="InterPro" id="IPR036779">
    <property type="entry name" value="LysM_dom_sf"/>
</dbReference>
<dbReference type="SMART" id="SM00257">
    <property type="entry name" value="LysM"/>
    <property type="match status" value="1"/>
</dbReference>
<keyword evidence="1" id="KW-1133">Transmembrane helix</keyword>
<protein>
    <recommendedName>
        <fullName evidence="2">LysM domain-containing protein</fullName>
    </recommendedName>
</protein>
<organism evidence="3 4">
    <name type="scientific">Microbacterium album</name>
    <dbReference type="NCBI Taxonomy" id="2053191"/>
    <lineage>
        <taxon>Bacteria</taxon>
        <taxon>Bacillati</taxon>
        <taxon>Actinomycetota</taxon>
        <taxon>Actinomycetes</taxon>
        <taxon>Micrococcales</taxon>
        <taxon>Microbacteriaceae</taxon>
        <taxon>Microbacterium</taxon>
    </lineage>
</organism>
<reference evidence="3" key="2">
    <citation type="submission" date="2020-09" db="EMBL/GenBank/DDBJ databases">
        <authorList>
            <person name="Sun Q."/>
            <person name="Zhou Y."/>
        </authorList>
    </citation>
    <scope>NUCLEOTIDE SEQUENCE</scope>
    <source>
        <strain evidence="3">CGMCC 1.15794</strain>
    </source>
</reference>
<dbReference type="CDD" id="cd00118">
    <property type="entry name" value="LysM"/>
    <property type="match status" value="1"/>
</dbReference>
<keyword evidence="4" id="KW-1185">Reference proteome</keyword>
<feature type="transmembrane region" description="Helical" evidence="1">
    <location>
        <begin position="38"/>
        <end position="56"/>
    </location>
</feature>
<dbReference type="Pfam" id="PF01476">
    <property type="entry name" value="LysM"/>
    <property type="match status" value="1"/>
</dbReference>
<gene>
    <name evidence="3" type="ORF">GCM10010921_22210</name>
</gene>
<dbReference type="RefSeq" id="WP_188756363.1">
    <property type="nucleotide sequence ID" value="NZ_BMJY01000010.1"/>
</dbReference>
<accession>A0A917IEW6</accession>